<feature type="compositionally biased region" description="Polar residues" evidence="5">
    <location>
        <begin position="550"/>
        <end position="575"/>
    </location>
</feature>
<protein>
    <recommendedName>
        <fullName evidence="6">RRM domain-containing protein</fullName>
    </recommendedName>
</protein>
<feature type="region of interest" description="Disordered" evidence="5">
    <location>
        <begin position="613"/>
        <end position="640"/>
    </location>
</feature>
<dbReference type="FunCoup" id="G0NV64">
    <property type="interactions" value="1689"/>
</dbReference>
<dbReference type="SMART" id="SM00360">
    <property type="entry name" value="RRM"/>
    <property type="match status" value="1"/>
</dbReference>
<dbReference type="InParanoid" id="G0NV64"/>
<evidence type="ECO:0000256" key="3">
    <source>
        <dbReference type="ARBA" id="ARBA00023242"/>
    </source>
</evidence>
<keyword evidence="3" id="KW-0539">Nucleus</keyword>
<feature type="region of interest" description="Disordered" evidence="5">
    <location>
        <begin position="228"/>
        <end position="260"/>
    </location>
</feature>
<keyword evidence="8" id="KW-1185">Reference proteome</keyword>
<evidence type="ECO:0000313" key="7">
    <source>
        <dbReference type="EMBL" id="EGT38110.1"/>
    </source>
</evidence>
<comment type="subcellular location">
    <subcellularLocation>
        <location evidence="1">Nucleus</location>
        <location evidence="1">Nucleoplasm</location>
    </subcellularLocation>
</comment>
<dbReference type="CDD" id="cd00590">
    <property type="entry name" value="RRM_SF"/>
    <property type="match status" value="1"/>
</dbReference>
<evidence type="ECO:0000256" key="2">
    <source>
        <dbReference type="ARBA" id="ARBA00022884"/>
    </source>
</evidence>
<dbReference type="SUPFAM" id="SSF54928">
    <property type="entry name" value="RNA-binding domain, RBD"/>
    <property type="match status" value="1"/>
</dbReference>
<organism evidence="8">
    <name type="scientific">Caenorhabditis brenneri</name>
    <name type="common">Nematode worm</name>
    <dbReference type="NCBI Taxonomy" id="135651"/>
    <lineage>
        <taxon>Eukaryota</taxon>
        <taxon>Metazoa</taxon>
        <taxon>Ecdysozoa</taxon>
        <taxon>Nematoda</taxon>
        <taxon>Chromadorea</taxon>
        <taxon>Rhabditida</taxon>
        <taxon>Rhabditina</taxon>
        <taxon>Rhabditomorpha</taxon>
        <taxon>Rhabditoidea</taxon>
        <taxon>Rhabditidae</taxon>
        <taxon>Peloderinae</taxon>
        <taxon>Caenorhabditis</taxon>
    </lineage>
</organism>
<evidence type="ECO:0000313" key="8">
    <source>
        <dbReference type="Proteomes" id="UP000008068"/>
    </source>
</evidence>
<reference evidence="8" key="1">
    <citation type="submission" date="2011-07" db="EMBL/GenBank/DDBJ databases">
        <authorList>
            <consortium name="Caenorhabditis brenneri Sequencing and Analysis Consortium"/>
            <person name="Wilson R.K."/>
        </authorList>
    </citation>
    <scope>NUCLEOTIDE SEQUENCE [LARGE SCALE GENOMIC DNA]</scope>
    <source>
        <strain evidence="8">PB2801</strain>
    </source>
</reference>
<dbReference type="GO" id="GO:0005654">
    <property type="term" value="C:nucleoplasm"/>
    <property type="evidence" value="ECO:0007669"/>
    <property type="project" value="UniProtKB-SubCell"/>
</dbReference>
<dbReference type="PANTHER" id="PTHR13798">
    <property type="entry name" value="RNA BINDING MOTIF RBM PROTEIN -RELATED"/>
    <property type="match status" value="1"/>
</dbReference>
<dbReference type="InterPro" id="IPR052285">
    <property type="entry name" value="NEXT_complex_subunit"/>
</dbReference>
<evidence type="ECO:0000256" key="5">
    <source>
        <dbReference type="SAM" id="MobiDB-lite"/>
    </source>
</evidence>
<dbReference type="EMBL" id="GL379955">
    <property type="protein sequence ID" value="EGT38110.1"/>
    <property type="molecule type" value="Genomic_DNA"/>
</dbReference>
<dbReference type="InterPro" id="IPR000504">
    <property type="entry name" value="RRM_dom"/>
</dbReference>
<feature type="compositionally biased region" description="Polar residues" evidence="5">
    <location>
        <begin position="115"/>
        <end position="156"/>
    </location>
</feature>
<dbReference type="STRING" id="135651.G0NV64"/>
<dbReference type="GO" id="GO:0000381">
    <property type="term" value="P:regulation of alternative mRNA splicing, via spliceosome"/>
    <property type="evidence" value="ECO:0007669"/>
    <property type="project" value="TreeGrafter"/>
</dbReference>
<sequence length="654" mass="71155">MNGQADRCDRTAYVSGLQPTISDIELFELFNRVAHVEKVIVRNGAIRHALVVFKTVPGLYQVLVSFQGTSLHGRQLHIRPLRESSHANSEAISTMFEKAKGGTTGGGIQKRHLSDNQNHGGSSTSPPPQYSSNYRNYHPQQHQQRGYRNSSGSTSSGAYGNRRRGGGGGGGGGGHGGNGYNRAFQNETYPGMASLFDPSNVQQYSGFGGGQQSYHHNEPQMHFEDYAEGAKRHSENGASSASSSSCMAHRQRAASARQAPPTWKMELQIKNEQQEAQAAAAAAAAQQRLLKKEDDVVTPAAAPGVGAGPQTMTPQDFLAQIAMHTAAAAAAEKARNAENKRKTRPNLSVINPSLFYEQYPRTSSPVVTYAPHSTPNDKNPSPHDPAVLAYSCLRAPQSAFDGLSPIDTNNCSFITKHLGNTSNFSNNAENGAHQPKQRRDLTNEELSDMIVSTGNLRMNPVITADSMCDSITNPDEPAPWSPLKRLRAESGCHVTAQQMASPQFSPIQPKEVEETMDSEEDDVFGGTNSEPKITQDQEEKIVTAEQQKISSNFEDINNSRLPSNSHSAAPSSEQKSFVFPPEYPMCRHSSVPSIAHLVGDLSDFCPLSPHVVTEKLPESPARHQEEEDVDKTSDDKSVEIQKARSEYLLKALEI</sequence>
<keyword evidence="2 4" id="KW-0694">RNA-binding</keyword>
<dbReference type="PANTHER" id="PTHR13798:SF3">
    <property type="entry name" value="RRM DOMAIN-CONTAINING PROTEIN"/>
    <property type="match status" value="1"/>
</dbReference>
<dbReference type="PROSITE" id="PS50102">
    <property type="entry name" value="RRM"/>
    <property type="match status" value="1"/>
</dbReference>
<dbReference type="OrthoDB" id="407442at2759"/>
<dbReference type="Gene3D" id="3.30.70.330">
    <property type="match status" value="1"/>
</dbReference>
<gene>
    <name evidence="7" type="ORF">CAEBREN_10841</name>
</gene>
<dbReference type="AlphaFoldDB" id="G0NV64"/>
<feature type="compositionally biased region" description="Gly residues" evidence="5">
    <location>
        <begin position="166"/>
        <end position="179"/>
    </location>
</feature>
<evidence type="ECO:0000256" key="4">
    <source>
        <dbReference type="PROSITE-ProRule" id="PRU00176"/>
    </source>
</evidence>
<name>G0NV64_CAEBE</name>
<dbReference type="InterPro" id="IPR012677">
    <property type="entry name" value="Nucleotide-bd_a/b_plait_sf"/>
</dbReference>
<dbReference type="HOGENOM" id="CLU_419924_0_0_1"/>
<dbReference type="Proteomes" id="UP000008068">
    <property type="component" value="Unassembled WGS sequence"/>
</dbReference>
<feature type="region of interest" description="Disordered" evidence="5">
    <location>
        <begin position="99"/>
        <end position="183"/>
    </location>
</feature>
<feature type="domain" description="RRM" evidence="6">
    <location>
        <begin position="10"/>
        <end position="83"/>
    </location>
</feature>
<dbReference type="OMA" id="ETITTMF"/>
<dbReference type="eggNOG" id="ENOG502TH9R">
    <property type="taxonomic scope" value="Eukaryota"/>
</dbReference>
<feature type="region of interest" description="Disordered" evidence="5">
    <location>
        <begin position="550"/>
        <end position="577"/>
    </location>
</feature>
<accession>G0NV64</accession>
<evidence type="ECO:0000259" key="6">
    <source>
        <dbReference type="PROSITE" id="PS50102"/>
    </source>
</evidence>
<dbReference type="GO" id="GO:0003727">
    <property type="term" value="F:single-stranded RNA binding"/>
    <property type="evidence" value="ECO:0007669"/>
    <property type="project" value="TreeGrafter"/>
</dbReference>
<evidence type="ECO:0000256" key="1">
    <source>
        <dbReference type="ARBA" id="ARBA00004642"/>
    </source>
</evidence>
<proteinExistence type="predicted"/>
<dbReference type="InterPro" id="IPR035979">
    <property type="entry name" value="RBD_domain_sf"/>
</dbReference>